<dbReference type="PIRSF" id="PIRSF000090">
    <property type="entry name" value="Beta-ETF"/>
    <property type="match status" value="1"/>
</dbReference>
<dbReference type="PANTHER" id="PTHR21294">
    <property type="entry name" value="ELECTRON TRANSFER FLAVOPROTEIN BETA-SUBUNIT"/>
    <property type="match status" value="1"/>
</dbReference>
<dbReference type="EMBL" id="DSEC01000251">
    <property type="protein sequence ID" value="HER43517.1"/>
    <property type="molecule type" value="Genomic_DNA"/>
</dbReference>
<gene>
    <name evidence="3" type="ORF">ENO08_03565</name>
</gene>
<dbReference type="InterPro" id="IPR000049">
    <property type="entry name" value="ET-Flavoprotein_bsu_CS"/>
</dbReference>
<dbReference type="AlphaFoldDB" id="A0A7V2F373"/>
<name>A0A7V2F373_UNCEI</name>
<dbReference type="Pfam" id="PF01012">
    <property type="entry name" value="ETF"/>
    <property type="match status" value="1"/>
</dbReference>
<dbReference type="GO" id="GO:0009055">
    <property type="term" value="F:electron transfer activity"/>
    <property type="evidence" value="ECO:0007669"/>
    <property type="project" value="InterPro"/>
</dbReference>
<dbReference type="Proteomes" id="UP000886069">
    <property type="component" value="Unassembled WGS sequence"/>
</dbReference>
<reference evidence="3" key="1">
    <citation type="journal article" date="2020" name="mSystems">
        <title>Genome- and Community-Level Interaction Insights into Carbon Utilization and Element Cycling Functions of Hydrothermarchaeota in Hydrothermal Sediment.</title>
        <authorList>
            <person name="Zhou Z."/>
            <person name="Liu Y."/>
            <person name="Xu W."/>
            <person name="Pan J."/>
            <person name="Luo Z.H."/>
            <person name="Li M."/>
        </authorList>
    </citation>
    <scope>NUCLEOTIDE SEQUENCE [LARGE SCALE GENOMIC DNA]</scope>
    <source>
        <strain evidence="3">SpSt-1233</strain>
    </source>
</reference>
<evidence type="ECO:0000256" key="1">
    <source>
        <dbReference type="ARBA" id="ARBA00007557"/>
    </source>
</evidence>
<dbReference type="Gene3D" id="3.40.50.620">
    <property type="entry name" value="HUPs"/>
    <property type="match status" value="1"/>
</dbReference>
<dbReference type="SMART" id="SM00893">
    <property type="entry name" value="ETF"/>
    <property type="match status" value="1"/>
</dbReference>
<comment type="caution">
    <text evidence="3">The sequence shown here is derived from an EMBL/GenBank/DDBJ whole genome shotgun (WGS) entry which is preliminary data.</text>
</comment>
<accession>A0A7V2F373</accession>
<protein>
    <submittedName>
        <fullName evidence="3">Electron transfer flavoprotein beta subunit/FixA family protein</fullName>
    </submittedName>
</protein>
<dbReference type="InterPro" id="IPR033948">
    <property type="entry name" value="ETF_beta_N"/>
</dbReference>
<evidence type="ECO:0000259" key="2">
    <source>
        <dbReference type="SMART" id="SM00893"/>
    </source>
</evidence>
<feature type="domain" description="Electron transfer flavoprotein alpha/beta-subunit N-terminal" evidence="2">
    <location>
        <begin position="23"/>
        <end position="216"/>
    </location>
</feature>
<evidence type="ECO:0000313" key="3">
    <source>
        <dbReference type="EMBL" id="HER43517.1"/>
    </source>
</evidence>
<comment type="similarity">
    <text evidence="1">Belongs to the ETF beta-subunit/FixA family.</text>
</comment>
<dbReference type="CDD" id="cd01714">
    <property type="entry name" value="ETF_beta"/>
    <property type="match status" value="1"/>
</dbReference>
<dbReference type="InterPro" id="IPR014730">
    <property type="entry name" value="ETF_a/b_N"/>
</dbReference>
<dbReference type="InterPro" id="IPR014729">
    <property type="entry name" value="Rossmann-like_a/b/a_fold"/>
</dbReference>
<proteinExistence type="inferred from homology"/>
<dbReference type="SUPFAM" id="SSF52402">
    <property type="entry name" value="Adenine nucleotide alpha hydrolases-like"/>
    <property type="match status" value="1"/>
</dbReference>
<dbReference type="PROSITE" id="PS01065">
    <property type="entry name" value="ETF_BETA"/>
    <property type="match status" value="1"/>
</dbReference>
<dbReference type="InterPro" id="IPR012255">
    <property type="entry name" value="ETF_b"/>
</dbReference>
<organism evidence="3">
    <name type="scientific">Eiseniibacteriota bacterium</name>
    <dbReference type="NCBI Taxonomy" id="2212470"/>
    <lineage>
        <taxon>Bacteria</taxon>
        <taxon>Candidatus Eiseniibacteriota</taxon>
    </lineage>
</organism>
<sequence>MKIIVLLKRVPDTEAKILINQEGTGIREDGVKFVINPYDEYAIEEGLLMKEKIGGDSKVTVVCIGLEEATEVIRTALAMGADDAVHIADGALSSPGPFTTAAILAKAIRDEGFGVIFCGKQAIDDDMAQVHCILAEMLDVPQVSVATTFELSGDATKAIVGRRIEGGDEKVETSLPAVVSCDKGLNDPRYASLPGIMKAKKKEIRKKSLADLGFSEVPGGGRSRILKWLPLPKGGECRMIEAEETSDAVRELVRLLREEAKVI</sequence>